<dbReference type="Proteomes" id="UP001058744">
    <property type="component" value="Chromosome"/>
</dbReference>
<proteinExistence type="predicted"/>
<name>A0AAJ5LM13_9PSED</name>
<accession>A0AAJ5LM13</accession>
<dbReference type="EMBL" id="CP101700">
    <property type="protein sequence ID" value="UUC20781.1"/>
    <property type="molecule type" value="Genomic_DNA"/>
</dbReference>
<reference evidence="1" key="1">
    <citation type="submission" date="2022-07" db="EMBL/GenBank/DDBJ databases">
        <title>Complete genome of MD9.</title>
        <authorList>
            <person name="Cao G."/>
        </authorList>
    </citation>
    <scope>NUCLEOTIDE SEQUENCE</scope>
    <source>
        <strain evidence="1">MD9</strain>
    </source>
</reference>
<protein>
    <submittedName>
        <fullName evidence="1">Uncharacterized protein</fullName>
    </submittedName>
</protein>
<dbReference type="AlphaFoldDB" id="A0AAJ5LM13"/>
<organism evidence="1 2">
    <name type="scientific">Pseudomonas asiatica</name>
    <dbReference type="NCBI Taxonomy" id="2219225"/>
    <lineage>
        <taxon>Bacteria</taxon>
        <taxon>Pseudomonadati</taxon>
        <taxon>Pseudomonadota</taxon>
        <taxon>Gammaproteobacteria</taxon>
        <taxon>Pseudomonadales</taxon>
        <taxon>Pseudomonadaceae</taxon>
        <taxon>Pseudomonas</taxon>
    </lineage>
</organism>
<evidence type="ECO:0000313" key="1">
    <source>
        <dbReference type="EMBL" id="UUC20781.1"/>
    </source>
</evidence>
<dbReference type="RefSeq" id="WP_029886026.1">
    <property type="nucleotide sequence ID" value="NZ_CP101700.1"/>
</dbReference>
<evidence type="ECO:0000313" key="2">
    <source>
        <dbReference type="Proteomes" id="UP001058744"/>
    </source>
</evidence>
<sequence length="85" mass="9789">MSIVAQQTTVYLAPTAGRRFLTKAAAINKEARAIIKKHFPEVQPHDCDAETCGWCRDPGWSLEHDQPERFKRYYRMLTAVLKRGI</sequence>
<gene>
    <name evidence="1" type="ORF">NOV18_09990</name>
</gene>